<reference evidence="4" key="1">
    <citation type="submission" date="2015-04" db="UniProtKB">
        <authorList>
            <consortium name="EnsemblPlants"/>
        </authorList>
    </citation>
    <scope>IDENTIFICATION</scope>
</reference>
<keyword evidence="1" id="KW-0936">Ethylene signaling pathway</keyword>
<dbReference type="STRING" id="40149.A0A0E0E8J6"/>
<dbReference type="Proteomes" id="UP000008021">
    <property type="component" value="Chromosome 7"/>
</dbReference>
<evidence type="ECO:0000256" key="1">
    <source>
        <dbReference type="ARBA" id="ARBA00022745"/>
    </source>
</evidence>
<evidence type="ECO:0008006" key="6">
    <source>
        <dbReference type="Google" id="ProtNLM"/>
    </source>
</evidence>
<reference evidence="4" key="2">
    <citation type="submission" date="2018-05" db="EMBL/GenBank/DDBJ databases">
        <title>OmerRS3 (Oryza meridionalis Reference Sequence Version 3).</title>
        <authorList>
            <person name="Zhang J."/>
            <person name="Kudrna D."/>
            <person name="Lee S."/>
            <person name="Talag J."/>
            <person name="Welchert J."/>
            <person name="Wing R.A."/>
        </authorList>
    </citation>
    <scope>NUCLEOTIDE SEQUENCE [LARGE SCALE GENOMIC DNA]</scope>
    <source>
        <strain evidence="4">cv. OR44</strain>
    </source>
</reference>
<name>A0A0E0E8J6_9ORYZ</name>
<dbReference type="Gramene" id="OMERI07G04500.1">
    <property type="protein sequence ID" value="OMERI07G04500.1"/>
    <property type="gene ID" value="OMERI07G04500"/>
</dbReference>
<sequence length="150" mass="16182">MGDGDVDEEEEGEREDEGSGDVGEERAVGDGDGELRWLRLEGERGAGGGRPALTSPVSRCRRCPRPDPASPGRIWPPRHHSDGDDPAVFYLRGRSARLNFPEEISSLASPSEGRGAQASPANRTAARCPRPRSGRRPLRSAPMSTRSRPA</sequence>
<dbReference type="AlphaFoldDB" id="A0A0E0E8J6"/>
<comment type="similarity">
    <text evidence="2">Belongs to the AP2/ERF transcription factor family. ERF subfamily.</text>
</comment>
<dbReference type="PANTHER" id="PTHR31729:SF16">
    <property type="entry name" value="OS04G0648900 PROTEIN"/>
    <property type="match status" value="1"/>
</dbReference>
<dbReference type="PANTHER" id="PTHR31729">
    <property type="entry name" value="ETHYLENE-RESPONSIVE TRANSCRIPTION FACTOR RAP2-1-RELATED"/>
    <property type="match status" value="1"/>
</dbReference>
<feature type="compositionally biased region" description="Basic residues" evidence="3">
    <location>
        <begin position="129"/>
        <end position="138"/>
    </location>
</feature>
<feature type="compositionally biased region" description="Acidic residues" evidence="3">
    <location>
        <begin position="1"/>
        <end position="19"/>
    </location>
</feature>
<protein>
    <recommendedName>
        <fullName evidence="6">AP2/ERF domain-containing protein</fullName>
    </recommendedName>
</protein>
<organism evidence="4">
    <name type="scientific">Oryza meridionalis</name>
    <dbReference type="NCBI Taxonomy" id="40149"/>
    <lineage>
        <taxon>Eukaryota</taxon>
        <taxon>Viridiplantae</taxon>
        <taxon>Streptophyta</taxon>
        <taxon>Embryophyta</taxon>
        <taxon>Tracheophyta</taxon>
        <taxon>Spermatophyta</taxon>
        <taxon>Magnoliopsida</taxon>
        <taxon>Liliopsida</taxon>
        <taxon>Poales</taxon>
        <taxon>Poaceae</taxon>
        <taxon>BOP clade</taxon>
        <taxon>Oryzoideae</taxon>
        <taxon>Oryzeae</taxon>
        <taxon>Oryzinae</taxon>
        <taxon>Oryza</taxon>
    </lineage>
</organism>
<evidence type="ECO:0000313" key="5">
    <source>
        <dbReference type="Proteomes" id="UP000008021"/>
    </source>
</evidence>
<proteinExistence type="inferred from homology"/>
<dbReference type="GO" id="GO:0009873">
    <property type="term" value="P:ethylene-activated signaling pathway"/>
    <property type="evidence" value="ECO:0007669"/>
    <property type="project" value="UniProtKB-KW"/>
</dbReference>
<accession>A0A0E0E8J6</accession>
<evidence type="ECO:0000256" key="2">
    <source>
        <dbReference type="ARBA" id="ARBA00024343"/>
    </source>
</evidence>
<feature type="compositionally biased region" description="Basic and acidic residues" evidence="3">
    <location>
        <begin position="23"/>
        <end position="44"/>
    </location>
</feature>
<dbReference type="HOGENOM" id="CLU_1743440_0_0_1"/>
<feature type="region of interest" description="Disordered" evidence="3">
    <location>
        <begin position="105"/>
        <end position="150"/>
    </location>
</feature>
<dbReference type="EnsemblPlants" id="OMERI07G04500.1">
    <property type="protein sequence ID" value="OMERI07G04500.1"/>
    <property type="gene ID" value="OMERI07G04500"/>
</dbReference>
<evidence type="ECO:0000256" key="3">
    <source>
        <dbReference type="SAM" id="MobiDB-lite"/>
    </source>
</evidence>
<keyword evidence="5" id="KW-1185">Reference proteome</keyword>
<evidence type="ECO:0000313" key="4">
    <source>
        <dbReference type="EnsemblPlants" id="OMERI07G04500.1"/>
    </source>
</evidence>
<feature type="region of interest" description="Disordered" evidence="3">
    <location>
        <begin position="1"/>
        <end position="83"/>
    </location>
</feature>